<dbReference type="InterPro" id="IPR014729">
    <property type="entry name" value="Rossmann-like_a/b/a_fold"/>
</dbReference>
<evidence type="ECO:0000259" key="1">
    <source>
        <dbReference type="Pfam" id="PF02698"/>
    </source>
</evidence>
<keyword evidence="3" id="KW-1185">Reference proteome</keyword>
<dbReference type="CDD" id="cd06259">
    <property type="entry name" value="YdcF-like"/>
    <property type="match status" value="1"/>
</dbReference>
<dbReference type="Proteomes" id="UP000231259">
    <property type="component" value="Unassembled WGS sequence"/>
</dbReference>
<accession>A0A2G8RKA3</accession>
<dbReference type="Gene3D" id="3.40.50.620">
    <property type="entry name" value="HUPs"/>
    <property type="match status" value="1"/>
</dbReference>
<dbReference type="InterPro" id="IPR051599">
    <property type="entry name" value="Cell_Envelope_Assoc"/>
</dbReference>
<reference evidence="2 3" key="1">
    <citation type="submission" date="2013-09" db="EMBL/GenBank/DDBJ databases">
        <title>Genome sequencing of Phaeobacter antarcticus sp. nov. SM1211.</title>
        <authorList>
            <person name="Zhang X.-Y."/>
            <person name="Liu C."/>
            <person name="Chen X.-L."/>
            <person name="Xie B.-B."/>
            <person name="Qin Q.-L."/>
            <person name="Rong J.-C."/>
            <person name="Zhang Y.-Z."/>
        </authorList>
    </citation>
    <scope>NUCLEOTIDE SEQUENCE [LARGE SCALE GENOMIC DNA]</scope>
    <source>
        <strain evidence="2 3">SM1211</strain>
    </source>
</reference>
<organism evidence="2 3">
    <name type="scientific">Puniceibacterium antarcticum</name>
    <dbReference type="NCBI Taxonomy" id="1206336"/>
    <lineage>
        <taxon>Bacteria</taxon>
        <taxon>Pseudomonadati</taxon>
        <taxon>Pseudomonadota</taxon>
        <taxon>Alphaproteobacteria</taxon>
        <taxon>Rhodobacterales</taxon>
        <taxon>Paracoccaceae</taxon>
        <taxon>Puniceibacterium</taxon>
    </lineage>
</organism>
<dbReference type="EMBL" id="AWWI01000017">
    <property type="protein sequence ID" value="PIL21990.1"/>
    <property type="molecule type" value="Genomic_DNA"/>
</dbReference>
<dbReference type="PANTHER" id="PTHR30336">
    <property type="entry name" value="INNER MEMBRANE PROTEIN, PROBABLE PERMEASE"/>
    <property type="match status" value="1"/>
</dbReference>
<evidence type="ECO:0000313" key="3">
    <source>
        <dbReference type="Proteomes" id="UP000231259"/>
    </source>
</evidence>
<name>A0A2G8RKA3_9RHOB</name>
<sequence length="219" mass="24682">MRRSSPTRHSAMCSIWSREMKLQVSDRPGAIQMCEAQSIRALTSFIFMDDEPATVDLAIVLGSPSISNVEPAIDLYLKGFTKKIVISGHGPSPESVPEWRIYRDHALAAGVPSEALMIEPNARNTLENFLFTAKVITQHTSWDKISRIAICCKPIHTRRAFMTARKHFPGHVKLFMCPPRDPADLQAHNWSQTVIGRDRVLGEVRRIAEYGMKRDLSID</sequence>
<dbReference type="InterPro" id="IPR003848">
    <property type="entry name" value="DUF218"/>
</dbReference>
<dbReference type="GO" id="GO:0005886">
    <property type="term" value="C:plasma membrane"/>
    <property type="evidence" value="ECO:0007669"/>
    <property type="project" value="TreeGrafter"/>
</dbReference>
<comment type="caution">
    <text evidence="2">The sequence shown here is derived from an EMBL/GenBank/DDBJ whole genome shotgun (WGS) entry which is preliminary data.</text>
</comment>
<gene>
    <name evidence="2" type="ORF">P775_01450</name>
</gene>
<feature type="domain" description="DUF218" evidence="1">
    <location>
        <begin position="56"/>
        <end position="170"/>
    </location>
</feature>
<dbReference type="PANTHER" id="PTHR30336:SF20">
    <property type="entry name" value="DUF218 DOMAIN-CONTAINING PROTEIN"/>
    <property type="match status" value="1"/>
</dbReference>
<evidence type="ECO:0000313" key="2">
    <source>
        <dbReference type="EMBL" id="PIL21990.1"/>
    </source>
</evidence>
<protein>
    <recommendedName>
        <fullName evidence="1">DUF218 domain-containing protein</fullName>
    </recommendedName>
</protein>
<proteinExistence type="predicted"/>
<dbReference type="AlphaFoldDB" id="A0A2G8RKA3"/>
<dbReference type="Pfam" id="PF02698">
    <property type="entry name" value="DUF218"/>
    <property type="match status" value="1"/>
</dbReference>